<keyword evidence="2" id="KW-1185">Reference proteome</keyword>
<evidence type="ECO:0000313" key="2">
    <source>
        <dbReference type="Proteomes" id="UP000789920"/>
    </source>
</evidence>
<feature type="non-terminal residue" evidence="1">
    <location>
        <position position="435"/>
    </location>
</feature>
<feature type="non-terminal residue" evidence="1">
    <location>
        <position position="1"/>
    </location>
</feature>
<comment type="caution">
    <text evidence="1">The sequence shown here is derived from an EMBL/GenBank/DDBJ whole genome shotgun (WGS) entry which is preliminary data.</text>
</comment>
<evidence type="ECO:0000313" key="1">
    <source>
        <dbReference type="EMBL" id="CAG8760110.1"/>
    </source>
</evidence>
<dbReference type="Proteomes" id="UP000789920">
    <property type="component" value="Unassembled WGS sequence"/>
</dbReference>
<accession>A0ACA9QNU8</accession>
<dbReference type="EMBL" id="CAJVQC010035888">
    <property type="protein sequence ID" value="CAG8760110.1"/>
    <property type="molecule type" value="Genomic_DNA"/>
</dbReference>
<gene>
    <name evidence="1" type="ORF">RPERSI_LOCUS15142</name>
</gene>
<proteinExistence type="predicted"/>
<organism evidence="1 2">
    <name type="scientific">Racocetra persica</name>
    <dbReference type="NCBI Taxonomy" id="160502"/>
    <lineage>
        <taxon>Eukaryota</taxon>
        <taxon>Fungi</taxon>
        <taxon>Fungi incertae sedis</taxon>
        <taxon>Mucoromycota</taxon>
        <taxon>Glomeromycotina</taxon>
        <taxon>Glomeromycetes</taxon>
        <taxon>Diversisporales</taxon>
        <taxon>Gigasporaceae</taxon>
        <taxon>Racocetra</taxon>
    </lineage>
</organism>
<protein>
    <submittedName>
        <fullName evidence="1">35196_t:CDS:1</fullName>
    </submittedName>
</protein>
<name>A0ACA9QNU8_9GLOM</name>
<sequence>QKPWARIAFQCDNKSWIVREVDIALDVLDLYSILTPINLKTIKTKFDPHARYYPYQQNKNSDICWVPLLPGYTVYTLFQNKFFQFKIVKDKNNQICFEWYDFDNDSTFQNLQENRSDYTAYRSLKYKYNSEKKLFPWIMGFLNNDNILFLQNIVTRHFSHIFDQYNQTIKAFQKETRLENTMKHVAHELNNKIGENELPITNGILLERHSKYSTPQETQALMVKYNELVQKNYTLNRKIQRLQQKITELTHDNEQFDTEENFNKLLEVIDENINKAKLGSTILIDSKKYLLLVFSQPYINCGNNQISKRTHIVDTIGFSVKCQIICHLCGETMENNNEPKNIHFTKAVSAAALAGGLTYPSLQSIFSCIGITSQSCRKNYYLYQTPLFSYLVINAKKSTTFWLEKALEFMKQKNVNYLSVSFDCSWSHERNARQA</sequence>
<reference evidence="1" key="1">
    <citation type="submission" date="2021-06" db="EMBL/GenBank/DDBJ databases">
        <authorList>
            <person name="Kallberg Y."/>
            <person name="Tangrot J."/>
            <person name="Rosling A."/>
        </authorList>
    </citation>
    <scope>NUCLEOTIDE SEQUENCE</scope>
    <source>
        <strain evidence="1">MA461A</strain>
    </source>
</reference>